<dbReference type="HOGENOM" id="CLU_034585_2_0_0"/>
<dbReference type="AlphaFoldDB" id="B0VG54"/>
<evidence type="ECO:0000256" key="2">
    <source>
        <dbReference type="ARBA" id="ARBA00022679"/>
    </source>
</evidence>
<feature type="domain" description="Cytidyltransferase-like" evidence="8">
    <location>
        <begin position="36"/>
        <end position="162"/>
    </location>
</feature>
<dbReference type="InterPro" id="IPR014729">
    <property type="entry name" value="Rossmann-like_a/b/a_fold"/>
</dbReference>
<organism evidence="9 10">
    <name type="scientific">Cloacimonas acidaminovorans (strain Evry)</name>
    <dbReference type="NCBI Taxonomy" id="459349"/>
    <lineage>
        <taxon>Bacteria</taxon>
        <taxon>Pseudomonadati</taxon>
        <taxon>Candidatus Cloacimonadota</taxon>
        <taxon>Candidatus Cloacimonadia</taxon>
        <taxon>Candidatus Cloacimonadales</taxon>
        <taxon>Candidatus Cloacimonadaceae</taxon>
        <taxon>Candidatus Cloacimonas</taxon>
    </lineage>
</organism>
<evidence type="ECO:0000259" key="8">
    <source>
        <dbReference type="Pfam" id="PF01467"/>
    </source>
</evidence>
<dbReference type="GO" id="GO:0005524">
    <property type="term" value="F:ATP binding"/>
    <property type="evidence" value="ECO:0007669"/>
    <property type="project" value="UniProtKB-KW"/>
</dbReference>
<dbReference type="NCBIfam" id="TIGR00125">
    <property type="entry name" value="cyt_tran_rel"/>
    <property type="match status" value="1"/>
</dbReference>
<dbReference type="eggNOG" id="COG0615">
    <property type="taxonomic scope" value="Bacteria"/>
</dbReference>
<accession>B0VG54</accession>
<sequence length="167" mass="18626">MKRFGIVLMLQNKIIPYSEIAELSQKLHQQGKKIVFTNGCFDILHCGHILYLEKAKALGDILILGLNSDASVKRLKGNNRPIVSEKERALVVAGLESVDYVCIFAQDTPYELIDLIQPDVLVKGGDWTIDKIVGADIVQKKGGKVLSLNYEQGFSTTNIIERIKQDK</sequence>
<name>B0VG54_CLOAI</name>
<dbReference type="Proteomes" id="UP000002019">
    <property type="component" value="Chromosome"/>
</dbReference>
<evidence type="ECO:0000256" key="7">
    <source>
        <dbReference type="ARBA" id="ARBA00047428"/>
    </source>
</evidence>
<gene>
    <name evidence="9" type="ordered locus">CLOAM0367</name>
</gene>
<evidence type="ECO:0000313" key="9">
    <source>
        <dbReference type="EMBL" id="CAO80272.1"/>
    </source>
</evidence>
<evidence type="ECO:0000256" key="6">
    <source>
        <dbReference type="ARBA" id="ARBA00023277"/>
    </source>
</evidence>
<evidence type="ECO:0000256" key="4">
    <source>
        <dbReference type="ARBA" id="ARBA00022741"/>
    </source>
</evidence>
<keyword evidence="5" id="KW-0067">ATP-binding</keyword>
<dbReference type="Pfam" id="PF01467">
    <property type="entry name" value="CTP_transf_like"/>
    <property type="match status" value="1"/>
</dbReference>
<proteinExistence type="predicted"/>
<protein>
    <recommendedName>
        <fullName evidence="1">D-glycero-beta-D-manno-heptose 1-phosphate adenylyltransferase</fullName>
        <ecNumber evidence="1">2.7.7.70</ecNumber>
    </recommendedName>
</protein>
<dbReference type="GO" id="GO:0016773">
    <property type="term" value="F:phosphotransferase activity, alcohol group as acceptor"/>
    <property type="evidence" value="ECO:0007669"/>
    <property type="project" value="InterPro"/>
</dbReference>
<dbReference type="InterPro" id="IPR050385">
    <property type="entry name" value="Archaeal_FAD_synthase"/>
</dbReference>
<evidence type="ECO:0000256" key="5">
    <source>
        <dbReference type="ARBA" id="ARBA00022840"/>
    </source>
</evidence>
<keyword evidence="3" id="KW-0548">Nucleotidyltransferase</keyword>
<evidence type="ECO:0000256" key="3">
    <source>
        <dbReference type="ARBA" id="ARBA00022695"/>
    </source>
</evidence>
<evidence type="ECO:0000313" key="10">
    <source>
        <dbReference type="Proteomes" id="UP000002019"/>
    </source>
</evidence>
<dbReference type="NCBIfam" id="TIGR02199">
    <property type="entry name" value="rfaE_dom_II"/>
    <property type="match status" value="1"/>
</dbReference>
<keyword evidence="6" id="KW-0119">Carbohydrate metabolism</keyword>
<dbReference type="Gene3D" id="3.40.50.620">
    <property type="entry name" value="HUPs"/>
    <property type="match status" value="1"/>
</dbReference>
<evidence type="ECO:0000256" key="1">
    <source>
        <dbReference type="ARBA" id="ARBA00012519"/>
    </source>
</evidence>
<dbReference type="GO" id="GO:0016779">
    <property type="term" value="F:nucleotidyltransferase activity"/>
    <property type="evidence" value="ECO:0007669"/>
    <property type="project" value="UniProtKB-KW"/>
</dbReference>
<keyword evidence="4" id="KW-0547">Nucleotide-binding</keyword>
<dbReference type="EMBL" id="CU466930">
    <property type="protein sequence ID" value="CAO80272.1"/>
    <property type="molecule type" value="Genomic_DNA"/>
</dbReference>
<dbReference type="GO" id="GO:0005975">
    <property type="term" value="P:carbohydrate metabolic process"/>
    <property type="evidence" value="ECO:0007669"/>
    <property type="project" value="InterPro"/>
</dbReference>
<keyword evidence="10" id="KW-1185">Reference proteome</keyword>
<keyword evidence="2" id="KW-0808">Transferase</keyword>
<reference evidence="9 10" key="1">
    <citation type="journal article" date="2008" name="J. Bacteriol.">
        <title>'Candidatus Cloacamonas acidaminovorans': genome sequence reconstruction provides a first glimpse of a new bacterial division.</title>
        <authorList>
            <person name="Pelletier E."/>
            <person name="Kreimeyer A."/>
            <person name="Bocs S."/>
            <person name="Rouy Z."/>
            <person name="Gyapay G."/>
            <person name="Chouari R."/>
            <person name="Riviere D."/>
            <person name="Ganesan A."/>
            <person name="Daegelen P."/>
            <person name="Sghir A."/>
            <person name="Cohen G.N."/>
            <person name="Medigue C."/>
            <person name="Weissenbach J."/>
            <person name="Le Paslier D."/>
        </authorList>
    </citation>
    <scope>NUCLEOTIDE SEQUENCE [LARGE SCALE GENOMIC DNA]</scope>
    <source>
        <strain evidence="10">Evry</strain>
    </source>
</reference>
<dbReference type="InterPro" id="IPR011914">
    <property type="entry name" value="RfaE_dom_II"/>
</dbReference>
<comment type="catalytic activity">
    <reaction evidence="7">
        <text>D-glycero-beta-D-manno-heptose 1-phosphate + ATP + H(+) = ADP-D-glycero-beta-D-manno-heptose + diphosphate</text>
        <dbReference type="Rhea" id="RHEA:27465"/>
        <dbReference type="ChEBI" id="CHEBI:15378"/>
        <dbReference type="ChEBI" id="CHEBI:30616"/>
        <dbReference type="ChEBI" id="CHEBI:33019"/>
        <dbReference type="ChEBI" id="CHEBI:59967"/>
        <dbReference type="ChEBI" id="CHEBI:61593"/>
        <dbReference type="EC" id="2.7.7.70"/>
    </reaction>
</comment>
<dbReference type="InterPro" id="IPR004821">
    <property type="entry name" value="Cyt_trans-like"/>
</dbReference>
<dbReference type="STRING" id="459349.CLOAM0367"/>
<dbReference type="PANTHER" id="PTHR43793:SF2">
    <property type="entry name" value="BIFUNCTIONAL PROTEIN HLDE"/>
    <property type="match status" value="1"/>
</dbReference>
<dbReference type="PANTHER" id="PTHR43793">
    <property type="entry name" value="FAD SYNTHASE"/>
    <property type="match status" value="1"/>
</dbReference>
<dbReference type="KEGG" id="caci:CLOAM0367"/>
<dbReference type="SUPFAM" id="SSF52374">
    <property type="entry name" value="Nucleotidylyl transferase"/>
    <property type="match status" value="1"/>
</dbReference>
<dbReference type="EC" id="2.7.7.70" evidence="1"/>